<evidence type="ECO:0000313" key="5">
    <source>
        <dbReference type="Proteomes" id="UP001594351"/>
    </source>
</evidence>
<dbReference type="SUPFAM" id="SSF52091">
    <property type="entry name" value="SpoIIaa-like"/>
    <property type="match status" value="1"/>
</dbReference>
<dbReference type="Gene3D" id="3.30.750.24">
    <property type="entry name" value="STAS domain"/>
    <property type="match status" value="1"/>
</dbReference>
<accession>A0ABV6YU60</accession>
<organism evidence="4 5">
    <name type="scientific">candidate division CSSED10-310 bacterium</name>
    <dbReference type="NCBI Taxonomy" id="2855610"/>
    <lineage>
        <taxon>Bacteria</taxon>
        <taxon>Bacteria division CSSED10-310</taxon>
    </lineage>
</organism>
<dbReference type="NCBIfam" id="TIGR00377">
    <property type="entry name" value="ant_ant_sig"/>
    <property type="match status" value="1"/>
</dbReference>
<gene>
    <name evidence="4" type="ORF">ACFL27_05990</name>
</gene>
<dbReference type="Pfam" id="PF01740">
    <property type="entry name" value="STAS"/>
    <property type="match status" value="1"/>
</dbReference>
<dbReference type="EMBL" id="JBHPBY010000057">
    <property type="protein sequence ID" value="MFC1849741.1"/>
    <property type="molecule type" value="Genomic_DNA"/>
</dbReference>
<comment type="caution">
    <text evidence="4">The sequence shown here is derived from an EMBL/GenBank/DDBJ whole genome shotgun (WGS) entry which is preliminary data.</text>
</comment>
<sequence length="113" mass="12805">MEIEIKKHDPDVIEFTPIGELDTYTSEDFAEKLANIIDSGTMKVILNFKTITYVSSLGIGEIIQGWDRLRTKGGALRFACMSESVYKVFKLVGLTKRFEIFPSFEEALQSFQA</sequence>
<proteinExistence type="inferred from homology"/>
<name>A0ABV6YU60_UNCC1</name>
<keyword evidence="5" id="KW-1185">Reference proteome</keyword>
<evidence type="ECO:0000256" key="2">
    <source>
        <dbReference type="RuleBase" id="RU003749"/>
    </source>
</evidence>
<dbReference type="InterPro" id="IPR002645">
    <property type="entry name" value="STAS_dom"/>
</dbReference>
<protein>
    <recommendedName>
        <fullName evidence="2">Anti-sigma factor antagonist</fullName>
    </recommendedName>
</protein>
<evidence type="ECO:0000313" key="4">
    <source>
        <dbReference type="EMBL" id="MFC1849741.1"/>
    </source>
</evidence>
<evidence type="ECO:0000256" key="1">
    <source>
        <dbReference type="ARBA" id="ARBA00009013"/>
    </source>
</evidence>
<dbReference type="PANTHER" id="PTHR33495">
    <property type="entry name" value="ANTI-SIGMA FACTOR ANTAGONIST TM_1081-RELATED-RELATED"/>
    <property type="match status" value="1"/>
</dbReference>
<comment type="similarity">
    <text evidence="1 2">Belongs to the anti-sigma-factor antagonist family.</text>
</comment>
<reference evidence="4 5" key="1">
    <citation type="submission" date="2024-09" db="EMBL/GenBank/DDBJ databases">
        <title>Laminarin stimulates single cell rates of sulfate reduction while oxygen inhibits transcriptomic activity in coastal marine sediment.</title>
        <authorList>
            <person name="Lindsay M."/>
            <person name="Orcutt B."/>
            <person name="Emerson D."/>
            <person name="Stepanauskas R."/>
            <person name="D'Angelo T."/>
        </authorList>
    </citation>
    <scope>NUCLEOTIDE SEQUENCE [LARGE SCALE GENOMIC DNA]</scope>
    <source>
        <strain evidence="4">SAG AM-311-K15</strain>
    </source>
</reference>
<dbReference type="InterPro" id="IPR003658">
    <property type="entry name" value="Anti-sigma_ant"/>
</dbReference>
<dbReference type="InterPro" id="IPR036513">
    <property type="entry name" value="STAS_dom_sf"/>
</dbReference>
<evidence type="ECO:0000259" key="3">
    <source>
        <dbReference type="PROSITE" id="PS50801"/>
    </source>
</evidence>
<feature type="domain" description="STAS" evidence="3">
    <location>
        <begin position="10"/>
        <end position="111"/>
    </location>
</feature>
<dbReference type="Proteomes" id="UP001594351">
    <property type="component" value="Unassembled WGS sequence"/>
</dbReference>
<dbReference type="CDD" id="cd07043">
    <property type="entry name" value="STAS_anti-anti-sigma_factors"/>
    <property type="match status" value="1"/>
</dbReference>
<dbReference type="PROSITE" id="PS50801">
    <property type="entry name" value="STAS"/>
    <property type="match status" value="1"/>
</dbReference>